<dbReference type="PATRIC" id="fig|1121015.4.peg.2844"/>
<comment type="caution">
    <text evidence="1">The sequence shown here is derived from an EMBL/GenBank/DDBJ whole genome shotgun (WGS) entry which is preliminary data.</text>
</comment>
<evidence type="ECO:0000313" key="2">
    <source>
        <dbReference type="Proteomes" id="UP000029385"/>
    </source>
</evidence>
<keyword evidence="2" id="KW-1185">Reference proteome</keyword>
<name>A0A091BAF0_9GAMM</name>
<proteinExistence type="predicted"/>
<sequence length="106" mass="11742">MQALSPLEKVSVHYNWTEAKGVACVRYDGIYFDKSAPTAQSFRTFRGETCRHPQAAGTLVQVELSEHTASREAAYQVDLMELTDEVFDGIRFTEPPATTTASPTRG</sequence>
<accession>A0A091BAF0</accession>
<gene>
    <name evidence="1" type="ORF">N789_05910</name>
</gene>
<reference evidence="1 2" key="1">
    <citation type="submission" date="2013-09" db="EMBL/GenBank/DDBJ databases">
        <title>Genome sequencing of Arenimonas oryziterrae.</title>
        <authorList>
            <person name="Chen F."/>
            <person name="Wang G."/>
        </authorList>
    </citation>
    <scope>NUCLEOTIDE SEQUENCE [LARGE SCALE GENOMIC DNA]</scope>
    <source>
        <strain evidence="1 2">YC6267</strain>
    </source>
</reference>
<organism evidence="1 2">
    <name type="scientific">Arenimonas oryziterrae DSM 21050 = YC6267</name>
    <dbReference type="NCBI Taxonomy" id="1121015"/>
    <lineage>
        <taxon>Bacteria</taxon>
        <taxon>Pseudomonadati</taxon>
        <taxon>Pseudomonadota</taxon>
        <taxon>Gammaproteobacteria</taxon>
        <taxon>Lysobacterales</taxon>
        <taxon>Lysobacteraceae</taxon>
        <taxon>Arenimonas</taxon>
    </lineage>
</organism>
<dbReference type="EMBL" id="AVCI01000045">
    <property type="protein sequence ID" value="KFN41410.1"/>
    <property type="molecule type" value="Genomic_DNA"/>
</dbReference>
<dbReference type="Proteomes" id="UP000029385">
    <property type="component" value="Unassembled WGS sequence"/>
</dbReference>
<dbReference type="RefSeq" id="WP_022968109.1">
    <property type="nucleotide sequence ID" value="NZ_ATVD01000001.1"/>
</dbReference>
<dbReference type="AlphaFoldDB" id="A0A091BAF0"/>
<evidence type="ECO:0000313" key="1">
    <source>
        <dbReference type="EMBL" id="KFN41410.1"/>
    </source>
</evidence>
<protein>
    <submittedName>
        <fullName evidence="1">Uncharacterized protein</fullName>
    </submittedName>
</protein>